<dbReference type="PANTHER" id="PTHR11371:SF31">
    <property type="entry name" value="EXTRACELLULAR NUCLEASE"/>
    <property type="match status" value="1"/>
</dbReference>
<proteinExistence type="predicted"/>
<dbReference type="EMBL" id="JXYA01000047">
    <property type="protein sequence ID" value="KJZ06570.1"/>
    <property type="molecule type" value="Genomic_DNA"/>
</dbReference>
<dbReference type="SUPFAM" id="SSF56219">
    <property type="entry name" value="DNase I-like"/>
    <property type="match status" value="1"/>
</dbReference>
<evidence type="ECO:0000313" key="2">
    <source>
        <dbReference type="EMBL" id="KJZ06570.1"/>
    </source>
</evidence>
<comment type="caution">
    <text evidence="2">The sequence shown here is derived from an EMBL/GenBank/DDBJ whole genome shotgun (WGS) entry which is preliminary data.</text>
</comment>
<dbReference type="OrthoDB" id="5500612at2"/>
<keyword evidence="3" id="KW-1185">Reference proteome</keyword>
<gene>
    <name evidence="2" type="ORF">TW77_18935</name>
</gene>
<sequence>MELTHLSKATAEKLKLLVERIEQSHIPPSMLDETLNIATWNIRDFGKRRRSELAITLISRILYQFDLIAITELRDDLTDFKRVMQQLGPDWQFVISDWQSDFGGNWERTAFVYDKRMVQFTGLAAEAQPDRQKVDDQYISEQSWWRAPYMASFKAGSFDFMILAMHARWGTRPGREQELASFGDWIKSRWVDNADTVFDEDLIVVGDFNIPRIGDRFYQALTQSSGLQMPQALAEINDTAASAGNKRYDQILHRARHAFSYADKGGVIDFAAQGLMAAIFDDTGIPESKWTYELSDHFPLWVQVNTNNELAILNSIIQNE</sequence>
<dbReference type="InterPro" id="IPR036691">
    <property type="entry name" value="Endo/exonu/phosph_ase_sf"/>
</dbReference>
<dbReference type="PATRIC" id="fig|43658.5.peg.4005"/>
<name>A0A0F4QH09_9GAMM</name>
<dbReference type="RefSeq" id="WP_046006540.1">
    <property type="nucleotide sequence ID" value="NZ_JXYA01000047.1"/>
</dbReference>
<dbReference type="Pfam" id="PF03372">
    <property type="entry name" value="Exo_endo_phos"/>
    <property type="match status" value="1"/>
</dbReference>
<dbReference type="Gene3D" id="3.60.10.10">
    <property type="entry name" value="Endonuclease/exonuclease/phosphatase"/>
    <property type="match status" value="1"/>
</dbReference>
<dbReference type="AlphaFoldDB" id="A0A0F4QH09"/>
<accession>A0A0F4QH09</accession>
<feature type="domain" description="Endonuclease/exonuclease/phosphatase" evidence="1">
    <location>
        <begin position="38"/>
        <end position="297"/>
    </location>
</feature>
<dbReference type="GO" id="GO:0003824">
    <property type="term" value="F:catalytic activity"/>
    <property type="evidence" value="ECO:0007669"/>
    <property type="project" value="InterPro"/>
</dbReference>
<dbReference type="PANTHER" id="PTHR11371">
    <property type="entry name" value="DEOXYRIBONUCLEASE"/>
    <property type="match status" value="1"/>
</dbReference>
<evidence type="ECO:0000313" key="3">
    <source>
        <dbReference type="Proteomes" id="UP000033452"/>
    </source>
</evidence>
<reference evidence="2 3" key="1">
    <citation type="journal article" date="2015" name="BMC Genomics">
        <title>Genome mining reveals unlocked bioactive potential of marine Gram-negative bacteria.</title>
        <authorList>
            <person name="Machado H."/>
            <person name="Sonnenschein E.C."/>
            <person name="Melchiorsen J."/>
            <person name="Gram L."/>
        </authorList>
    </citation>
    <scope>NUCLEOTIDE SEQUENCE [LARGE SCALE GENOMIC DNA]</scope>
    <source>
        <strain evidence="2 3">S2471</strain>
    </source>
</reference>
<organism evidence="2 3">
    <name type="scientific">Pseudoalteromonas rubra</name>
    <dbReference type="NCBI Taxonomy" id="43658"/>
    <lineage>
        <taxon>Bacteria</taxon>
        <taxon>Pseudomonadati</taxon>
        <taxon>Pseudomonadota</taxon>
        <taxon>Gammaproteobacteria</taxon>
        <taxon>Alteromonadales</taxon>
        <taxon>Pseudoalteromonadaceae</taxon>
        <taxon>Pseudoalteromonas</taxon>
    </lineage>
</organism>
<dbReference type="CDD" id="cd10283">
    <property type="entry name" value="MnuA_DNase1-like"/>
    <property type="match status" value="1"/>
</dbReference>
<dbReference type="InterPro" id="IPR005135">
    <property type="entry name" value="Endo/exonuclease/phosphatase"/>
</dbReference>
<protein>
    <recommendedName>
        <fullName evidence="1">Endonuclease/exonuclease/phosphatase domain-containing protein</fullName>
    </recommendedName>
</protein>
<dbReference type="Proteomes" id="UP000033452">
    <property type="component" value="Unassembled WGS sequence"/>
</dbReference>
<evidence type="ECO:0000259" key="1">
    <source>
        <dbReference type="Pfam" id="PF03372"/>
    </source>
</evidence>